<dbReference type="GO" id="GO:0005737">
    <property type="term" value="C:cytoplasm"/>
    <property type="evidence" value="ECO:0007669"/>
    <property type="project" value="TreeGrafter"/>
</dbReference>
<dbReference type="Gene3D" id="1.10.1040.10">
    <property type="entry name" value="N-(1-d-carboxylethyl)-l-norvaline Dehydrogenase, domain 2"/>
    <property type="match status" value="1"/>
</dbReference>
<evidence type="ECO:0000256" key="4">
    <source>
        <dbReference type="RuleBase" id="RU362068"/>
    </source>
</evidence>
<proteinExistence type="inferred from homology"/>
<accession>A0A2A9FF78</accession>
<dbReference type="InterPro" id="IPR003710">
    <property type="entry name" value="ApbA"/>
</dbReference>
<evidence type="ECO:0000313" key="8">
    <source>
        <dbReference type="Proteomes" id="UP000243542"/>
    </source>
</evidence>
<dbReference type="Gene3D" id="3.40.50.720">
    <property type="entry name" value="NAD(P)-binding Rossmann-like Domain"/>
    <property type="match status" value="1"/>
</dbReference>
<dbReference type="InterPro" id="IPR013332">
    <property type="entry name" value="KPR_N"/>
</dbReference>
<dbReference type="PANTHER" id="PTHR21708">
    <property type="entry name" value="PROBABLE 2-DEHYDROPANTOATE 2-REDUCTASE"/>
    <property type="match status" value="1"/>
</dbReference>
<dbReference type="AlphaFoldDB" id="A0A2A9FF78"/>
<comment type="pathway">
    <text evidence="4">Cofactor biosynthesis; (R)-pantothenate biosynthesis; (R)-pantoate from 3-methyl-2-oxobutanoate: step 2/2.</text>
</comment>
<dbReference type="Pfam" id="PF02558">
    <property type="entry name" value="ApbA"/>
    <property type="match status" value="1"/>
</dbReference>
<dbReference type="InterPro" id="IPR051402">
    <property type="entry name" value="KPR-Related"/>
</dbReference>
<dbReference type="EMBL" id="PDJK01000002">
    <property type="protein sequence ID" value="PFG49160.1"/>
    <property type="molecule type" value="Genomic_DNA"/>
</dbReference>
<dbReference type="InterPro" id="IPR036291">
    <property type="entry name" value="NAD(P)-bd_dom_sf"/>
</dbReference>
<dbReference type="PANTHER" id="PTHR21708:SF26">
    <property type="entry name" value="2-DEHYDROPANTOATE 2-REDUCTASE"/>
    <property type="match status" value="1"/>
</dbReference>
<dbReference type="InterPro" id="IPR008927">
    <property type="entry name" value="6-PGluconate_DH-like_C_sf"/>
</dbReference>
<comment type="function">
    <text evidence="4">Catalyzes the NADPH-dependent reduction of ketopantoate into pantoic acid.</text>
</comment>
<dbReference type="NCBIfam" id="TIGR00745">
    <property type="entry name" value="apbA_panE"/>
    <property type="match status" value="1"/>
</dbReference>
<dbReference type="Proteomes" id="UP000243542">
    <property type="component" value="Unassembled WGS sequence"/>
</dbReference>
<keyword evidence="2 4" id="KW-0521">NADP</keyword>
<keyword evidence="8" id="KW-1185">Reference proteome</keyword>
<dbReference type="InterPro" id="IPR013328">
    <property type="entry name" value="6PGD_dom2"/>
</dbReference>
<dbReference type="Pfam" id="PF08546">
    <property type="entry name" value="ApbA_C"/>
    <property type="match status" value="1"/>
</dbReference>
<evidence type="ECO:0000256" key="3">
    <source>
        <dbReference type="ARBA" id="ARBA00023002"/>
    </source>
</evidence>
<evidence type="ECO:0000256" key="1">
    <source>
        <dbReference type="ARBA" id="ARBA00007870"/>
    </source>
</evidence>
<evidence type="ECO:0000256" key="2">
    <source>
        <dbReference type="ARBA" id="ARBA00022857"/>
    </source>
</evidence>
<feature type="domain" description="Ketopantoate reductase C-terminal" evidence="6">
    <location>
        <begin position="175"/>
        <end position="295"/>
    </location>
</feature>
<dbReference type="EC" id="1.1.1.169" evidence="4"/>
<protein>
    <recommendedName>
        <fullName evidence="4">2-dehydropantoate 2-reductase</fullName>
        <ecNumber evidence="4">1.1.1.169</ecNumber>
    </recommendedName>
    <alternativeName>
        <fullName evidence="4">Ketopantoate reductase</fullName>
    </alternativeName>
</protein>
<dbReference type="GO" id="GO:0008677">
    <property type="term" value="F:2-dehydropantoate 2-reductase activity"/>
    <property type="evidence" value="ECO:0007669"/>
    <property type="project" value="UniProtKB-EC"/>
</dbReference>
<sequence length="322" mass="33733">MKILVVGAGATGGCFGARLAAAGRDVTFLVRPARATALRAGGLVVRGPLGDLVLRPHLVTSAARPYDLVLLAVKAVTLDRTVVDLTPAIGADTVILPMLNGMRHLDTLAERFGADRVLGGVCQVTTTLTPDGEILQLNTRQELAYGPAFQPGPNRLAAVDAALRGAGFTARTSPDIRQEMWDKWFHVSALGAITCLMRGVVGEVVAAGGAEVAERIVLEAAATAAAAGYPVSASVFDRTLATLTEPGSRTASSLYRDLTKGLPTEADHLIGDLIAHAARHGVDTTLLRLAHTHLSVHEHRLSDPIAAATTDRRLPDGPPLVR</sequence>
<dbReference type="SUPFAM" id="SSF51735">
    <property type="entry name" value="NAD(P)-binding Rossmann-fold domains"/>
    <property type="match status" value="1"/>
</dbReference>
<dbReference type="RefSeq" id="WP_098513114.1">
    <property type="nucleotide sequence ID" value="NZ_JBIAKZ010000001.1"/>
</dbReference>
<dbReference type="UniPathway" id="UPA00028">
    <property type="reaction ID" value="UER00004"/>
</dbReference>
<comment type="caution">
    <text evidence="7">The sequence shown here is derived from an EMBL/GenBank/DDBJ whole genome shotgun (WGS) entry which is preliminary data.</text>
</comment>
<reference evidence="7 8" key="1">
    <citation type="submission" date="2017-10" db="EMBL/GenBank/DDBJ databases">
        <title>Sequencing the genomes of 1000 actinobacteria strains.</title>
        <authorList>
            <person name="Klenk H.-P."/>
        </authorList>
    </citation>
    <scope>NUCLEOTIDE SEQUENCE [LARGE SCALE GENOMIC DNA]</scope>
    <source>
        <strain evidence="7 8">DSM 46092</strain>
    </source>
</reference>
<dbReference type="FunFam" id="3.40.50.720:FF:000307">
    <property type="entry name" value="2-dehydropantoate 2-reductase"/>
    <property type="match status" value="1"/>
</dbReference>
<name>A0A2A9FF78_9PSEU</name>
<evidence type="ECO:0000313" key="7">
    <source>
        <dbReference type="EMBL" id="PFG49160.1"/>
    </source>
</evidence>
<feature type="domain" description="Ketopantoate reductase N-terminal" evidence="5">
    <location>
        <begin position="3"/>
        <end position="147"/>
    </location>
</feature>
<evidence type="ECO:0000259" key="6">
    <source>
        <dbReference type="Pfam" id="PF08546"/>
    </source>
</evidence>
<organism evidence="7 8">
    <name type="scientific">Amycolatopsis sulphurea</name>
    <dbReference type="NCBI Taxonomy" id="76022"/>
    <lineage>
        <taxon>Bacteria</taxon>
        <taxon>Bacillati</taxon>
        <taxon>Actinomycetota</taxon>
        <taxon>Actinomycetes</taxon>
        <taxon>Pseudonocardiales</taxon>
        <taxon>Pseudonocardiaceae</taxon>
        <taxon>Amycolatopsis</taxon>
    </lineage>
</organism>
<comment type="catalytic activity">
    <reaction evidence="4">
        <text>(R)-pantoate + NADP(+) = 2-dehydropantoate + NADPH + H(+)</text>
        <dbReference type="Rhea" id="RHEA:16233"/>
        <dbReference type="ChEBI" id="CHEBI:11561"/>
        <dbReference type="ChEBI" id="CHEBI:15378"/>
        <dbReference type="ChEBI" id="CHEBI:15980"/>
        <dbReference type="ChEBI" id="CHEBI:57783"/>
        <dbReference type="ChEBI" id="CHEBI:58349"/>
        <dbReference type="EC" id="1.1.1.169"/>
    </reaction>
</comment>
<keyword evidence="3 4" id="KW-0560">Oxidoreductase</keyword>
<gene>
    <name evidence="7" type="ORF">ATK36_4293</name>
</gene>
<dbReference type="GO" id="GO:0015940">
    <property type="term" value="P:pantothenate biosynthetic process"/>
    <property type="evidence" value="ECO:0007669"/>
    <property type="project" value="UniProtKB-UniPathway"/>
</dbReference>
<dbReference type="SUPFAM" id="SSF48179">
    <property type="entry name" value="6-phosphogluconate dehydrogenase C-terminal domain-like"/>
    <property type="match status" value="1"/>
</dbReference>
<evidence type="ECO:0000259" key="5">
    <source>
        <dbReference type="Pfam" id="PF02558"/>
    </source>
</evidence>
<dbReference type="InterPro" id="IPR013752">
    <property type="entry name" value="KPA_reductase"/>
</dbReference>
<comment type="similarity">
    <text evidence="1 4">Belongs to the ketopantoate reductase family.</text>
</comment>
<keyword evidence="4" id="KW-0566">Pantothenate biosynthesis</keyword>